<evidence type="ECO:0000256" key="4">
    <source>
        <dbReference type="ARBA" id="ARBA00022741"/>
    </source>
</evidence>
<dbReference type="PANTHER" id="PTHR45639:SF3">
    <property type="entry name" value="HYPOXIA UP-REGULATED PROTEIN 1"/>
    <property type="match status" value="1"/>
</dbReference>
<dbReference type="GO" id="GO:0005524">
    <property type="term" value="F:ATP binding"/>
    <property type="evidence" value="ECO:0007669"/>
    <property type="project" value="UniProtKB-KW"/>
</dbReference>
<comment type="subcellular location">
    <subcellularLocation>
        <location evidence="1">Endoplasmic reticulum lumen</location>
    </subcellularLocation>
</comment>
<dbReference type="GO" id="GO:0140662">
    <property type="term" value="F:ATP-dependent protein folding chaperone"/>
    <property type="evidence" value="ECO:0007669"/>
    <property type="project" value="InterPro"/>
</dbReference>
<evidence type="ECO:0000313" key="10">
    <source>
        <dbReference type="EMBL" id="KAG6442425.1"/>
    </source>
</evidence>
<feature type="chain" id="PRO_5037069950" description="Hypoxia up-regulated protein 1" evidence="9">
    <location>
        <begin position="27"/>
        <end position="341"/>
    </location>
</feature>
<keyword evidence="5" id="KW-0256">Endoplasmic reticulum</keyword>
<evidence type="ECO:0000256" key="9">
    <source>
        <dbReference type="SAM" id="SignalP"/>
    </source>
</evidence>
<evidence type="ECO:0000256" key="7">
    <source>
        <dbReference type="ARBA" id="ARBA00023186"/>
    </source>
</evidence>
<proteinExistence type="inferred from homology"/>
<dbReference type="AlphaFoldDB" id="A0A921YNA4"/>
<dbReference type="PANTHER" id="PTHR45639">
    <property type="entry name" value="HSC70CB, ISOFORM G-RELATED"/>
    <property type="match status" value="1"/>
</dbReference>
<comment type="similarity">
    <text evidence="2">Belongs to the heat shock protein 70 family.</text>
</comment>
<gene>
    <name evidence="10" type="ORF">O3G_MSEX002376</name>
</gene>
<dbReference type="GO" id="GO:0030968">
    <property type="term" value="P:endoplasmic reticulum unfolded protein response"/>
    <property type="evidence" value="ECO:0007669"/>
    <property type="project" value="TreeGrafter"/>
</dbReference>
<keyword evidence="7" id="KW-0143">Chaperone</keyword>
<keyword evidence="3 9" id="KW-0732">Signal</keyword>
<dbReference type="InterPro" id="IPR013126">
    <property type="entry name" value="Hsp_70_fam"/>
</dbReference>
<evidence type="ECO:0000256" key="6">
    <source>
        <dbReference type="ARBA" id="ARBA00022840"/>
    </source>
</evidence>
<evidence type="ECO:0000256" key="2">
    <source>
        <dbReference type="ARBA" id="ARBA00007381"/>
    </source>
</evidence>
<keyword evidence="6" id="KW-0067">ATP-binding</keyword>
<dbReference type="CDD" id="cd10230">
    <property type="entry name" value="ASKHA_NBD_HSP70_HYOU1"/>
    <property type="match status" value="1"/>
</dbReference>
<dbReference type="EMBL" id="JH668293">
    <property type="protein sequence ID" value="KAG6442425.1"/>
    <property type="molecule type" value="Genomic_DNA"/>
</dbReference>
<evidence type="ECO:0000256" key="3">
    <source>
        <dbReference type="ARBA" id="ARBA00022729"/>
    </source>
</evidence>
<protein>
    <recommendedName>
        <fullName evidence="8">Hypoxia up-regulated protein 1</fullName>
    </recommendedName>
</protein>
<keyword evidence="4" id="KW-0547">Nucleotide-binding</keyword>
<keyword evidence="11" id="KW-1185">Reference proteome</keyword>
<evidence type="ECO:0000256" key="8">
    <source>
        <dbReference type="ARBA" id="ARBA00040503"/>
    </source>
</evidence>
<dbReference type="Pfam" id="PF00012">
    <property type="entry name" value="HSP70"/>
    <property type="match status" value="1"/>
</dbReference>
<evidence type="ECO:0000256" key="5">
    <source>
        <dbReference type="ARBA" id="ARBA00022824"/>
    </source>
</evidence>
<comment type="caution">
    <text evidence="10">The sequence shown here is derived from an EMBL/GenBank/DDBJ whole genome shotgun (WGS) entry which is preliminary data.</text>
</comment>
<accession>A0A921YNA4</accession>
<feature type="signal peptide" evidence="9">
    <location>
        <begin position="1"/>
        <end position="26"/>
    </location>
</feature>
<dbReference type="GO" id="GO:0005788">
    <property type="term" value="C:endoplasmic reticulum lumen"/>
    <property type="evidence" value="ECO:0007669"/>
    <property type="project" value="UniProtKB-SubCell"/>
</dbReference>
<dbReference type="Proteomes" id="UP000791440">
    <property type="component" value="Unassembled WGS sequence"/>
</dbReference>
<reference evidence="10" key="1">
    <citation type="journal article" date="2016" name="Insect Biochem. Mol. Biol.">
        <title>Multifaceted biological insights from a draft genome sequence of the tobacco hornworm moth, Manduca sexta.</title>
        <authorList>
            <person name="Kanost M.R."/>
            <person name="Arrese E.L."/>
            <person name="Cao X."/>
            <person name="Chen Y.R."/>
            <person name="Chellapilla S."/>
            <person name="Goldsmith M.R."/>
            <person name="Grosse-Wilde E."/>
            <person name="Heckel D.G."/>
            <person name="Herndon N."/>
            <person name="Jiang H."/>
            <person name="Papanicolaou A."/>
            <person name="Qu J."/>
            <person name="Soulages J.L."/>
            <person name="Vogel H."/>
            <person name="Walters J."/>
            <person name="Waterhouse R.M."/>
            <person name="Ahn S.J."/>
            <person name="Almeida F.C."/>
            <person name="An C."/>
            <person name="Aqrawi P."/>
            <person name="Bretschneider A."/>
            <person name="Bryant W.B."/>
            <person name="Bucks S."/>
            <person name="Chao H."/>
            <person name="Chevignon G."/>
            <person name="Christen J.M."/>
            <person name="Clarke D.F."/>
            <person name="Dittmer N.T."/>
            <person name="Ferguson L.C.F."/>
            <person name="Garavelou S."/>
            <person name="Gordon K.H.J."/>
            <person name="Gunaratna R.T."/>
            <person name="Han Y."/>
            <person name="Hauser F."/>
            <person name="He Y."/>
            <person name="Heidel-Fischer H."/>
            <person name="Hirsh A."/>
            <person name="Hu Y."/>
            <person name="Jiang H."/>
            <person name="Kalra D."/>
            <person name="Klinner C."/>
            <person name="Konig C."/>
            <person name="Kovar C."/>
            <person name="Kroll A.R."/>
            <person name="Kuwar S.S."/>
            <person name="Lee S.L."/>
            <person name="Lehman R."/>
            <person name="Li K."/>
            <person name="Li Z."/>
            <person name="Liang H."/>
            <person name="Lovelace S."/>
            <person name="Lu Z."/>
            <person name="Mansfield J.H."/>
            <person name="McCulloch K.J."/>
            <person name="Mathew T."/>
            <person name="Morton B."/>
            <person name="Muzny D.M."/>
            <person name="Neunemann D."/>
            <person name="Ongeri F."/>
            <person name="Pauchet Y."/>
            <person name="Pu L.L."/>
            <person name="Pyrousis I."/>
            <person name="Rao X.J."/>
            <person name="Redding A."/>
            <person name="Roesel C."/>
            <person name="Sanchez-Gracia A."/>
            <person name="Schaack S."/>
            <person name="Shukla A."/>
            <person name="Tetreau G."/>
            <person name="Wang Y."/>
            <person name="Xiong G.H."/>
            <person name="Traut W."/>
            <person name="Walsh T.K."/>
            <person name="Worley K.C."/>
            <person name="Wu D."/>
            <person name="Wu W."/>
            <person name="Wu Y.Q."/>
            <person name="Zhang X."/>
            <person name="Zou Z."/>
            <person name="Zucker H."/>
            <person name="Briscoe A.D."/>
            <person name="Burmester T."/>
            <person name="Clem R.J."/>
            <person name="Feyereisen R."/>
            <person name="Grimmelikhuijzen C.J.P."/>
            <person name="Hamodrakas S.J."/>
            <person name="Hansson B.S."/>
            <person name="Huguet E."/>
            <person name="Jermiin L.S."/>
            <person name="Lan Q."/>
            <person name="Lehman H.K."/>
            <person name="Lorenzen M."/>
            <person name="Merzendorfer H."/>
            <person name="Michalopoulos I."/>
            <person name="Morton D.B."/>
            <person name="Muthukrishnan S."/>
            <person name="Oakeshott J.G."/>
            <person name="Palmer W."/>
            <person name="Park Y."/>
            <person name="Passarelli A.L."/>
            <person name="Rozas J."/>
            <person name="Schwartz L.M."/>
            <person name="Smith W."/>
            <person name="Southgate A."/>
            <person name="Vilcinskas A."/>
            <person name="Vogt R."/>
            <person name="Wang P."/>
            <person name="Werren J."/>
            <person name="Yu X.Q."/>
            <person name="Zhou J.J."/>
            <person name="Brown S.J."/>
            <person name="Scherer S.E."/>
            <person name="Richards S."/>
            <person name="Blissard G.W."/>
        </authorList>
    </citation>
    <scope>NUCLEOTIDE SEQUENCE</scope>
</reference>
<evidence type="ECO:0000256" key="1">
    <source>
        <dbReference type="ARBA" id="ARBA00004319"/>
    </source>
</evidence>
<sequence>MALNPKMYGMLCLVLLPLFLSHHTDAAAVISIDLGSEWMKIGIVSPGVPMEIVLNKESKRKTPAVVAFRDDVRTFGEDAVTVGVRFPKNSYKYLLDLLGKPYDHPLVEAYRQRYPYYDIVKSERGTIEFVHDEKTRFTPEELVAQLLAKAKDFAEINHGQQISECVITVPGYFNQAERRALKEAAALAGLNVLQLINDYTAIAINYGIFRRKEINETAWHALFFDMGAGSTKAALVEYKTVKIKEKGYVETVPQLQVLGVGFDRTLGGHEMTLRLREHLIKAWEANGGGDVRASPRAMEKLLKEAERLKIVLSANTEFYAQIESLLDDKDFKQLLNYQIIV</sequence>
<evidence type="ECO:0000313" key="11">
    <source>
        <dbReference type="Proteomes" id="UP000791440"/>
    </source>
</evidence>
<dbReference type="FunFam" id="3.30.30.30:FF:000004">
    <property type="entry name" value="hypoxia up-regulated protein 1"/>
    <property type="match status" value="1"/>
</dbReference>
<organism evidence="10 11">
    <name type="scientific">Manduca sexta</name>
    <name type="common">Tobacco hawkmoth</name>
    <name type="synonym">Tobacco hornworm</name>
    <dbReference type="NCBI Taxonomy" id="7130"/>
    <lineage>
        <taxon>Eukaryota</taxon>
        <taxon>Metazoa</taxon>
        <taxon>Ecdysozoa</taxon>
        <taxon>Arthropoda</taxon>
        <taxon>Hexapoda</taxon>
        <taxon>Insecta</taxon>
        <taxon>Pterygota</taxon>
        <taxon>Neoptera</taxon>
        <taxon>Endopterygota</taxon>
        <taxon>Lepidoptera</taxon>
        <taxon>Glossata</taxon>
        <taxon>Ditrysia</taxon>
        <taxon>Bombycoidea</taxon>
        <taxon>Sphingidae</taxon>
        <taxon>Sphinginae</taxon>
        <taxon>Sphingini</taxon>
        <taxon>Manduca</taxon>
    </lineage>
</organism>
<dbReference type="GO" id="GO:0034663">
    <property type="term" value="C:endoplasmic reticulum chaperone complex"/>
    <property type="evidence" value="ECO:0007669"/>
    <property type="project" value="TreeGrafter"/>
</dbReference>
<name>A0A921YNA4_MANSE</name>
<reference evidence="10" key="2">
    <citation type="submission" date="2020-12" db="EMBL/GenBank/DDBJ databases">
        <authorList>
            <person name="Kanost M."/>
        </authorList>
    </citation>
    <scope>NUCLEOTIDE SEQUENCE</scope>
</reference>